<dbReference type="EMBL" id="CAICTM010000213">
    <property type="protein sequence ID" value="CAB9504962.1"/>
    <property type="molecule type" value="Genomic_DNA"/>
</dbReference>
<comment type="similarity">
    <text evidence="1">Belongs to the sel-1 family.</text>
</comment>
<dbReference type="InterPro" id="IPR003613">
    <property type="entry name" value="Ubox_domain"/>
</dbReference>
<sequence>MSSNQRYGEEFQQLSYQDLRSECRKRNLCAIGTSDAMRRRLTEFVAQQKRIRQWSTTISIQDESNENENVIVLRDDDDDGGGGGGNENKKQLGGEEEEDMDDEPPRKRPKKSPADDLLCPITLGLPFEPVIAEDGRVYEQDAIEMHCKVARESHGVVKSPITNQVIGSRLLPAPQIKNLIETLIENEMIQGELVAEWKKRAQLEKEKQGLLLEAQTDSEAMYKIGCLYARGENGFKKDAKEAHTWFQKGHAAGNVKATASLGENLLSGNGAPRHTAQGMIYISLAACRGSDLAAYHLGMALAHGLHGLSMDEGEGVRWLRKCLLVCSHSHLDQGLRDFAEAVLEELKDDDDDGSDDDEDDEEE</sequence>
<evidence type="ECO:0000256" key="2">
    <source>
        <dbReference type="SAM" id="MobiDB-lite"/>
    </source>
</evidence>
<dbReference type="InterPro" id="IPR013083">
    <property type="entry name" value="Znf_RING/FYVE/PHD"/>
</dbReference>
<dbReference type="Gene3D" id="3.30.40.10">
    <property type="entry name" value="Zinc/RING finger domain, C3HC4 (zinc finger)"/>
    <property type="match status" value="1"/>
</dbReference>
<accession>A0A9N8DKW6</accession>
<evidence type="ECO:0000313" key="4">
    <source>
        <dbReference type="EMBL" id="CAB9504962.1"/>
    </source>
</evidence>
<feature type="region of interest" description="Disordered" evidence="2">
    <location>
        <begin position="66"/>
        <end position="117"/>
    </location>
</feature>
<comment type="caution">
    <text evidence="4">The sequence shown here is derived from an EMBL/GenBank/DDBJ whole genome shotgun (WGS) entry which is preliminary data.</text>
</comment>
<protein>
    <submittedName>
        <fullName evidence="4">Sel1 domain protein repeat-containing protein</fullName>
    </submittedName>
</protein>
<name>A0A9N8DKW6_9STRA</name>
<keyword evidence="5" id="KW-1185">Reference proteome</keyword>
<dbReference type="GO" id="GO:0004842">
    <property type="term" value="F:ubiquitin-protein transferase activity"/>
    <property type="evidence" value="ECO:0007669"/>
    <property type="project" value="InterPro"/>
</dbReference>
<dbReference type="PANTHER" id="PTHR11102">
    <property type="entry name" value="SEL-1-LIKE PROTEIN"/>
    <property type="match status" value="1"/>
</dbReference>
<dbReference type="Pfam" id="PF04564">
    <property type="entry name" value="U-box"/>
    <property type="match status" value="1"/>
</dbReference>
<reference evidence="4" key="1">
    <citation type="submission" date="2020-06" db="EMBL/GenBank/DDBJ databases">
        <authorList>
            <consortium name="Plant Systems Biology data submission"/>
        </authorList>
    </citation>
    <scope>NUCLEOTIDE SEQUENCE</scope>
    <source>
        <strain evidence="4">D6</strain>
    </source>
</reference>
<feature type="domain" description="U-box" evidence="3">
    <location>
        <begin position="116"/>
        <end position="183"/>
    </location>
</feature>
<proteinExistence type="inferred from homology"/>
<evidence type="ECO:0000259" key="3">
    <source>
        <dbReference type="SMART" id="SM00504"/>
    </source>
</evidence>
<dbReference type="SUPFAM" id="SSF81901">
    <property type="entry name" value="HCP-like"/>
    <property type="match status" value="1"/>
</dbReference>
<gene>
    <name evidence="4" type="ORF">SEMRO_214_G088890.1</name>
</gene>
<dbReference type="InterPro" id="IPR006597">
    <property type="entry name" value="Sel1-like"/>
</dbReference>
<dbReference type="SMART" id="SM00671">
    <property type="entry name" value="SEL1"/>
    <property type="match status" value="2"/>
</dbReference>
<dbReference type="InterPro" id="IPR011990">
    <property type="entry name" value="TPR-like_helical_dom_sf"/>
</dbReference>
<dbReference type="SUPFAM" id="SSF57850">
    <property type="entry name" value="RING/U-box"/>
    <property type="match status" value="1"/>
</dbReference>
<dbReference type="Proteomes" id="UP001153069">
    <property type="component" value="Unassembled WGS sequence"/>
</dbReference>
<organism evidence="4 5">
    <name type="scientific">Seminavis robusta</name>
    <dbReference type="NCBI Taxonomy" id="568900"/>
    <lineage>
        <taxon>Eukaryota</taxon>
        <taxon>Sar</taxon>
        <taxon>Stramenopiles</taxon>
        <taxon>Ochrophyta</taxon>
        <taxon>Bacillariophyta</taxon>
        <taxon>Bacillariophyceae</taxon>
        <taxon>Bacillariophycidae</taxon>
        <taxon>Naviculales</taxon>
        <taxon>Naviculaceae</taxon>
        <taxon>Seminavis</taxon>
    </lineage>
</organism>
<evidence type="ECO:0000313" key="5">
    <source>
        <dbReference type="Proteomes" id="UP001153069"/>
    </source>
</evidence>
<evidence type="ECO:0000256" key="1">
    <source>
        <dbReference type="ARBA" id="ARBA00038101"/>
    </source>
</evidence>
<dbReference type="SMART" id="SM00504">
    <property type="entry name" value="Ubox"/>
    <property type="match status" value="1"/>
</dbReference>
<dbReference type="Gene3D" id="1.25.40.10">
    <property type="entry name" value="Tetratricopeptide repeat domain"/>
    <property type="match status" value="1"/>
</dbReference>
<dbReference type="PANTHER" id="PTHR11102:SF160">
    <property type="entry name" value="ERAD-ASSOCIATED E3 UBIQUITIN-PROTEIN LIGASE COMPONENT HRD3"/>
    <property type="match status" value="1"/>
</dbReference>
<dbReference type="AlphaFoldDB" id="A0A9N8DKW6"/>
<dbReference type="InterPro" id="IPR050767">
    <property type="entry name" value="Sel1_AlgK"/>
</dbReference>
<dbReference type="GO" id="GO:0016567">
    <property type="term" value="P:protein ubiquitination"/>
    <property type="evidence" value="ECO:0007669"/>
    <property type="project" value="InterPro"/>
</dbReference>
<dbReference type="Pfam" id="PF08238">
    <property type="entry name" value="Sel1"/>
    <property type="match status" value="3"/>
</dbReference>